<evidence type="ECO:0000313" key="2">
    <source>
        <dbReference type="EMBL" id="EUA66490.1"/>
    </source>
</evidence>
<evidence type="ECO:0000313" key="3">
    <source>
        <dbReference type="Proteomes" id="UP000023351"/>
    </source>
</evidence>
<dbReference type="AlphaFoldDB" id="X8DG84"/>
<dbReference type="EMBL" id="JAOJ01000003">
    <property type="protein sequence ID" value="EUA66490.1"/>
    <property type="molecule type" value="Genomic_DNA"/>
</dbReference>
<feature type="compositionally biased region" description="Basic and acidic residues" evidence="1">
    <location>
        <begin position="193"/>
        <end position="206"/>
    </location>
</feature>
<gene>
    <name evidence="2" type="ORF">I540_4882</name>
</gene>
<comment type="caution">
    <text evidence="2">The sequence shown here is derived from an EMBL/GenBank/DDBJ whole genome shotgun (WGS) entry which is preliminary data.</text>
</comment>
<dbReference type="Proteomes" id="UP000023351">
    <property type="component" value="Unassembled WGS sequence"/>
</dbReference>
<reference evidence="2 3" key="1">
    <citation type="submission" date="2013-12" db="EMBL/GenBank/DDBJ databases">
        <authorList>
            <person name="Zelazny A."/>
            <person name="Olivier K."/>
            <person name="Holland S."/>
            <person name="Lenaerts A."/>
            <person name="Ordway D."/>
            <person name="DeGroote M.A."/>
            <person name="Parker T."/>
            <person name="Sizemore C."/>
            <person name="Tallon L.J."/>
            <person name="Sadzewicz L.K."/>
            <person name="Sengamalay N."/>
            <person name="Fraser C.M."/>
            <person name="Hine E."/>
            <person name="Shefchek K.A."/>
            <person name="Das S.P."/>
            <person name="Tettelin H."/>
        </authorList>
    </citation>
    <scope>NUCLEOTIDE SEQUENCE [LARGE SCALE GENOMIC DNA]</scope>
    <source>
        <strain evidence="2 3">1513</strain>
    </source>
</reference>
<accession>X8DG84</accession>
<organism evidence="2 3">
    <name type="scientific">Mycobacteroides abscessus subsp. bolletii 1513</name>
    <dbReference type="NCBI Taxonomy" id="1299321"/>
    <lineage>
        <taxon>Bacteria</taxon>
        <taxon>Bacillati</taxon>
        <taxon>Actinomycetota</taxon>
        <taxon>Actinomycetes</taxon>
        <taxon>Mycobacteriales</taxon>
        <taxon>Mycobacteriaceae</taxon>
        <taxon>Mycobacteroides</taxon>
        <taxon>Mycobacteroides abscessus</taxon>
    </lineage>
</organism>
<sequence length="206" mass="21470">MTDTLVLRFADLGIATYASLRVVGEPSRTVTWVIDQQPLETACTALDAALPEATGSETALTAIARALTMGAFASPEAELRLARVLGAELVAPEGWKLLSECVTSPRAVLFVTPSPKLARVPWGQLALPGPDGYRLMELVDVLMAVPPNIVHARASSGAVARSSVRSCRVAVGSADSGATAGFHIGFGVGSPRGGEHPDPPFRRTDG</sequence>
<evidence type="ECO:0000256" key="1">
    <source>
        <dbReference type="SAM" id="MobiDB-lite"/>
    </source>
</evidence>
<proteinExistence type="predicted"/>
<feature type="region of interest" description="Disordered" evidence="1">
    <location>
        <begin position="187"/>
        <end position="206"/>
    </location>
</feature>
<dbReference type="PATRIC" id="fig|1299321.3.peg.4712"/>
<name>X8DG84_9MYCO</name>
<protein>
    <submittedName>
        <fullName evidence="2">Uncharacterized protein</fullName>
    </submittedName>
</protein>